<proteinExistence type="predicted"/>
<dbReference type="AlphaFoldDB" id="A0A2P2LSU8"/>
<dbReference type="EMBL" id="GGEC01040553">
    <property type="protein sequence ID" value="MBX21037.1"/>
    <property type="molecule type" value="Transcribed_RNA"/>
</dbReference>
<feature type="region of interest" description="Disordered" evidence="1">
    <location>
        <begin position="1"/>
        <end position="33"/>
    </location>
</feature>
<feature type="compositionally biased region" description="Polar residues" evidence="1">
    <location>
        <begin position="9"/>
        <end position="18"/>
    </location>
</feature>
<sequence length="33" mass="3850">METEKSPTHPITDQNKLPNRSDVLITSHYQQLQ</sequence>
<name>A0A2P2LSU8_RHIMU</name>
<organism evidence="2">
    <name type="scientific">Rhizophora mucronata</name>
    <name type="common">Asiatic mangrove</name>
    <dbReference type="NCBI Taxonomy" id="61149"/>
    <lineage>
        <taxon>Eukaryota</taxon>
        <taxon>Viridiplantae</taxon>
        <taxon>Streptophyta</taxon>
        <taxon>Embryophyta</taxon>
        <taxon>Tracheophyta</taxon>
        <taxon>Spermatophyta</taxon>
        <taxon>Magnoliopsida</taxon>
        <taxon>eudicotyledons</taxon>
        <taxon>Gunneridae</taxon>
        <taxon>Pentapetalae</taxon>
        <taxon>rosids</taxon>
        <taxon>fabids</taxon>
        <taxon>Malpighiales</taxon>
        <taxon>Rhizophoraceae</taxon>
        <taxon>Rhizophora</taxon>
    </lineage>
</organism>
<reference evidence="2" key="1">
    <citation type="submission" date="2018-02" db="EMBL/GenBank/DDBJ databases">
        <title>Rhizophora mucronata_Transcriptome.</title>
        <authorList>
            <person name="Meera S.P."/>
            <person name="Sreeshan A."/>
            <person name="Augustine A."/>
        </authorList>
    </citation>
    <scope>NUCLEOTIDE SEQUENCE</scope>
    <source>
        <tissue evidence="2">Leaf</tissue>
    </source>
</reference>
<evidence type="ECO:0000256" key="1">
    <source>
        <dbReference type="SAM" id="MobiDB-lite"/>
    </source>
</evidence>
<protein>
    <submittedName>
        <fullName evidence="2">Urea-proton symporter DUR3 isoform X1</fullName>
    </submittedName>
</protein>
<evidence type="ECO:0000313" key="2">
    <source>
        <dbReference type="EMBL" id="MBX21037.1"/>
    </source>
</evidence>
<accession>A0A2P2LSU8</accession>